<reference evidence="1" key="1">
    <citation type="submission" date="2024-11" db="EMBL/GenBank/DDBJ databases">
        <title>Sequencing of Borrelia variable plasmids from multiple Borrelia sensu lato isolates.</title>
        <authorList>
            <person name="Mongodin E.F."/>
            <person name="Rudenko N."/>
            <person name="Fraser C.M."/>
            <person name="Schutzer S."/>
            <person name="Luft B."/>
            <person name="Morgan R."/>
            <person name="Casjens S."/>
            <person name="Qiu W."/>
        </authorList>
    </citation>
    <scope>NUCLEOTIDE SEQUENCE</scope>
    <source>
        <strain evidence="1">SCW30h</strain>
    </source>
</reference>
<dbReference type="EMBL" id="CP179252">
    <property type="protein sequence ID" value="XOU08926.1"/>
    <property type="molecule type" value="Genomic_DNA"/>
</dbReference>
<organism evidence="1 2">
    <name type="scientific">Borreliella americana</name>
    <dbReference type="NCBI Taxonomy" id="478807"/>
    <lineage>
        <taxon>Bacteria</taxon>
        <taxon>Pseudomonadati</taxon>
        <taxon>Spirochaetota</taxon>
        <taxon>Spirochaetia</taxon>
        <taxon>Spirochaetales</taxon>
        <taxon>Borreliaceae</taxon>
        <taxon>Borreliella</taxon>
    </lineage>
</organism>
<keyword evidence="1" id="KW-0614">Plasmid</keyword>
<keyword evidence="2" id="KW-1185">Reference proteome</keyword>
<name>A0ACD5G5Z4_9SPIR</name>
<gene>
    <name evidence="1" type="ORF">QIA00_05000</name>
</gene>
<accession>A0ACD5G5Z4</accession>
<evidence type="ECO:0000313" key="2">
    <source>
        <dbReference type="Proteomes" id="UP001305925"/>
    </source>
</evidence>
<evidence type="ECO:0000313" key="1">
    <source>
        <dbReference type="EMBL" id="XOU08926.1"/>
    </source>
</evidence>
<sequence>MKSKLEKFTTSGSNLEKVLNKSSQNTSKNFKSLANSVDSVSSKVSGIKNIDKTPKGIGKGLGNIKNLAKKTSEAFDQMLSAFAPIVLAVKIMEGIGSKISGILRVQWILLMNSIKSPLCFPILCLEMKNLENR</sequence>
<protein>
    <submittedName>
        <fullName evidence="1">Uncharacterized protein</fullName>
    </submittedName>
</protein>
<dbReference type="Proteomes" id="UP001305925">
    <property type="component" value="Plasmid lp36"/>
</dbReference>
<proteinExistence type="predicted"/>
<geneLocation type="plasmid" evidence="1 2">
    <name>lp36</name>
</geneLocation>